<name>X1J356_9ZZZZ</name>
<proteinExistence type="predicted"/>
<sequence>MKNIFLSVVVVATLVAAGVGGTLAGFVDTEESTGNFIQAGMLDLLVNGKNDPNVGAKLQYNCSVPCISTDFYIDLFSWSECQGAEVYMKLKNVSSVENGYKNYKGTDYVYDGTTDLDDVPFGYRASKDPTGAGVASTEPELIAEEGGGGGFGQYPVGANDPDLSWQENLELWQG</sequence>
<organism evidence="1">
    <name type="scientific">marine sediment metagenome</name>
    <dbReference type="NCBI Taxonomy" id="412755"/>
    <lineage>
        <taxon>unclassified sequences</taxon>
        <taxon>metagenomes</taxon>
        <taxon>ecological metagenomes</taxon>
    </lineage>
</organism>
<comment type="caution">
    <text evidence="1">The sequence shown here is derived from an EMBL/GenBank/DDBJ whole genome shotgun (WGS) entry which is preliminary data.</text>
</comment>
<dbReference type="EMBL" id="BARU01033156">
    <property type="protein sequence ID" value="GAH64213.1"/>
    <property type="molecule type" value="Genomic_DNA"/>
</dbReference>
<dbReference type="AlphaFoldDB" id="X1J356"/>
<feature type="non-terminal residue" evidence="1">
    <location>
        <position position="174"/>
    </location>
</feature>
<evidence type="ECO:0000313" key="1">
    <source>
        <dbReference type="EMBL" id="GAH64213.1"/>
    </source>
</evidence>
<protein>
    <submittedName>
        <fullName evidence="1">Uncharacterized protein</fullName>
    </submittedName>
</protein>
<accession>X1J356</accession>
<reference evidence="1" key="1">
    <citation type="journal article" date="2014" name="Front. Microbiol.">
        <title>High frequency of phylogenetically diverse reductive dehalogenase-homologous genes in deep subseafloor sedimentary metagenomes.</title>
        <authorList>
            <person name="Kawai M."/>
            <person name="Futagami T."/>
            <person name="Toyoda A."/>
            <person name="Takaki Y."/>
            <person name="Nishi S."/>
            <person name="Hori S."/>
            <person name="Arai W."/>
            <person name="Tsubouchi T."/>
            <person name="Morono Y."/>
            <person name="Uchiyama I."/>
            <person name="Ito T."/>
            <person name="Fujiyama A."/>
            <person name="Inagaki F."/>
            <person name="Takami H."/>
        </authorList>
    </citation>
    <scope>NUCLEOTIDE SEQUENCE</scope>
    <source>
        <strain evidence="1">Expedition CK06-06</strain>
    </source>
</reference>
<gene>
    <name evidence="1" type="ORF">S03H2_52203</name>
</gene>